<dbReference type="Gene3D" id="1.10.8.870">
    <property type="entry name" value="Alpha-glycerophosphate oxidase, cap domain"/>
    <property type="match status" value="1"/>
</dbReference>
<dbReference type="PANTHER" id="PTHR11985:SF15">
    <property type="entry name" value="GLYCEROL-3-PHOSPHATE DEHYDROGENASE, MITOCHONDRIAL"/>
    <property type="match status" value="1"/>
</dbReference>
<comment type="cofactor">
    <cofactor evidence="1 6">
        <name>FAD</name>
        <dbReference type="ChEBI" id="CHEBI:57692"/>
    </cofactor>
</comment>
<evidence type="ECO:0000313" key="10">
    <source>
        <dbReference type="Proteomes" id="UP001168540"/>
    </source>
</evidence>
<name>A0ABT7XN14_9NEIS</name>
<evidence type="ECO:0000256" key="4">
    <source>
        <dbReference type="ARBA" id="ARBA00022827"/>
    </source>
</evidence>
<keyword evidence="5 6" id="KW-0560">Oxidoreductase</keyword>
<evidence type="ECO:0000256" key="2">
    <source>
        <dbReference type="ARBA" id="ARBA00007330"/>
    </source>
</evidence>
<feature type="domain" description="Alpha-glycerophosphate oxidase C-terminal" evidence="8">
    <location>
        <begin position="384"/>
        <end position="491"/>
    </location>
</feature>
<comment type="catalytic activity">
    <reaction evidence="6">
        <text>a quinone + sn-glycerol 3-phosphate = dihydroxyacetone phosphate + a quinol</text>
        <dbReference type="Rhea" id="RHEA:18977"/>
        <dbReference type="ChEBI" id="CHEBI:24646"/>
        <dbReference type="ChEBI" id="CHEBI:57597"/>
        <dbReference type="ChEBI" id="CHEBI:57642"/>
        <dbReference type="ChEBI" id="CHEBI:132124"/>
        <dbReference type="EC" id="1.1.5.3"/>
    </reaction>
</comment>
<proteinExistence type="inferred from homology"/>
<evidence type="ECO:0000256" key="1">
    <source>
        <dbReference type="ARBA" id="ARBA00001974"/>
    </source>
</evidence>
<dbReference type="PRINTS" id="PR01001">
    <property type="entry name" value="FADG3PDH"/>
</dbReference>
<evidence type="ECO:0000256" key="5">
    <source>
        <dbReference type="ARBA" id="ARBA00023002"/>
    </source>
</evidence>
<comment type="caution">
    <text evidence="9">The sequence shown here is derived from an EMBL/GenBank/DDBJ whole genome shotgun (WGS) entry which is preliminary data.</text>
</comment>
<protein>
    <recommendedName>
        <fullName evidence="6">Glycerol-3-phosphate dehydrogenase</fullName>
        <ecNumber evidence="6">1.1.5.3</ecNumber>
    </recommendedName>
</protein>
<dbReference type="GO" id="GO:0004368">
    <property type="term" value="F:glycerol-3-phosphate dehydrogenase (quinone) activity"/>
    <property type="evidence" value="ECO:0007669"/>
    <property type="project" value="UniProtKB-EC"/>
</dbReference>
<dbReference type="Proteomes" id="UP001168540">
    <property type="component" value="Unassembled WGS sequence"/>
</dbReference>
<dbReference type="PROSITE" id="PS00977">
    <property type="entry name" value="FAD_G3PDH_1"/>
    <property type="match status" value="1"/>
</dbReference>
<dbReference type="Pfam" id="PF16901">
    <property type="entry name" value="DAO_C"/>
    <property type="match status" value="1"/>
</dbReference>
<dbReference type="Pfam" id="PF01266">
    <property type="entry name" value="DAO"/>
    <property type="match status" value="1"/>
</dbReference>
<organism evidence="9 10">
    <name type="scientific">Crenobacter oryzisoli</name>
    <dbReference type="NCBI Taxonomy" id="3056844"/>
    <lineage>
        <taxon>Bacteria</taxon>
        <taxon>Pseudomonadati</taxon>
        <taxon>Pseudomonadota</taxon>
        <taxon>Betaproteobacteria</taxon>
        <taxon>Neisseriales</taxon>
        <taxon>Neisseriaceae</taxon>
        <taxon>Crenobacter</taxon>
    </lineage>
</organism>
<dbReference type="NCBIfam" id="NF009906">
    <property type="entry name" value="PRK13369.1"/>
    <property type="match status" value="1"/>
</dbReference>
<accession>A0ABT7XN14</accession>
<evidence type="ECO:0000259" key="7">
    <source>
        <dbReference type="Pfam" id="PF01266"/>
    </source>
</evidence>
<dbReference type="PROSITE" id="PS00978">
    <property type="entry name" value="FAD_G3PDH_2"/>
    <property type="match status" value="1"/>
</dbReference>
<evidence type="ECO:0000259" key="8">
    <source>
        <dbReference type="Pfam" id="PF16901"/>
    </source>
</evidence>
<comment type="similarity">
    <text evidence="2 6">Belongs to the FAD-dependent glycerol-3-phosphate dehydrogenase family.</text>
</comment>
<dbReference type="InterPro" id="IPR006076">
    <property type="entry name" value="FAD-dep_OxRdtase"/>
</dbReference>
<sequence length="514" mass="56836">MNGQIYDVLVIGGGINGAGIARDAAGRGLSVLLCEKDDLAQHTSSASTKLIHGGLRYLEYYEFGLVRKALQEREVLLKAAPHIIGPLRFVMPHDASQRPQWMIRAGLFLYDHLAKRELLPGAETLNLERHPAGLPLKPGFKRGFAYSDGWVQDARLVVLNAQDAAERGAVVLTRTECVFAQRERELWRCTLREEGGATRTVLARSVVNAAGPWVDTLLKNVIGRSASKSVRLVKGSHIIVRRLFDHSNAYIFQNPDKRIIFAIPYENDFTLIGTTDVEYRGDPAQVRIDDDEVRYLCEMSNRYFAKQIDPEDVVSTFSGVRPLLDDESANAASVTRDYTLELDTVDGAPLLSVFGGKITTYRKLAEQAVDQLAKSLGVHSPTWTAAVPLPGGDLAQPTFEAFLADARQRYPWLPLPLLTRYARSYGSRIGIVIGEATDLAGLGGEILPGLYEAEVRYLMDVEWARKAEDILWRRSKLKLHLPVGAEAVLDRWMAARSASAPVGSSADLFEPRSA</sequence>
<evidence type="ECO:0000313" key="9">
    <source>
        <dbReference type="EMBL" id="MDN0075181.1"/>
    </source>
</evidence>
<dbReference type="EC" id="1.1.5.3" evidence="6"/>
<dbReference type="InterPro" id="IPR036188">
    <property type="entry name" value="FAD/NAD-bd_sf"/>
</dbReference>
<evidence type="ECO:0000256" key="6">
    <source>
        <dbReference type="RuleBase" id="RU361217"/>
    </source>
</evidence>
<dbReference type="InterPro" id="IPR038299">
    <property type="entry name" value="DAO_C_sf"/>
</dbReference>
<dbReference type="RefSeq" id="WP_289829779.1">
    <property type="nucleotide sequence ID" value="NZ_JAUEDK010000014.1"/>
</dbReference>
<dbReference type="SUPFAM" id="SSF51905">
    <property type="entry name" value="FAD/NAD(P)-binding domain"/>
    <property type="match status" value="1"/>
</dbReference>
<evidence type="ECO:0000256" key="3">
    <source>
        <dbReference type="ARBA" id="ARBA00022630"/>
    </source>
</evidence>
<keyword evidence="10" id="KW-1185">Reference proteome</keyword>
<dbReference type="Gene3D" id="3.50.50.60">
    <property type="entry name" value="FAD/NAD(P)-binding domain"/>
    <property type="match status" value="1"/>
</dbReference>
<dbReference type="Gene3D" id="3.30.9.10">
    <property type="entry name" value="D-Amino Acid Oxidase, subunit A, domain 2"/>
    <property type="match status" value="1"/>
</dbReference>
<dbReference type="NCBIfam" id="NF008899">
    <property type="entry name" value="PRK12266.1"/>
    <property type="match status" value="1"/>
</dbReference>
<keyword evidence="3 6" id="KW-0285">Flavoprotein</keyword>
<dbReference type="InterPro" id="IPR031656">
    <property type="entry name" value="DAO_C"/>
</dbReference>
<reference evidence="9" key="1">
    <citation type="submission" date="2023-06" db="EMBL/GenBank/DDBJ databases">
        <authorList>
            <person name="Zhang S."/>
        </authorList>
    </citation>
    <scope>NUCLEOTIDE SEQUENCE</scope>
    <source>
        <strain evidence="9">SG2303</strain>
    </source>
</reference>
<dbReference type="EMBL" id="JAUEDK010000014">
    <property type="protein sequence ID" value="MDN0075181.1"/>
    <property type="molecule type" value="Genomic_DNA"/>
</dbReference>
<feature type="domain" description="FAD dependent oxidoreductase" evidence="7">
    <location>
        <begin position="7"/>
        <end position="328"/>
    </location>
</feature>
<dbReference type="PANTHER" id="PTHR11985">
    <property type="entry name" value="GLYCEROL-3-PHOSPHATE DEHYDROGENASE"/>
    <property type="match status" value="1"/>
</dbReference>
<gene>
    <name evidence="9" type="primary">glpD</name>
    <name evidence="9" type="ORF">QU481_09800</name>
</gene>
<dbReference type="InterPro" id="IPR000447">
    <property type="entry name" value="G3P_DH_FAD-dep"/>
</dbReference>
<keyword evidence="4" id="KW-0274">FAD</keyword>